<dbReference type="EMBL" id="JARKIE010000200">
    <property type="protein sequence ID" value="KAJ7667430.1"/>
    <property type="molecule type" value="Genomic_DNA"/>
</dbReference>
<dbReference type="Proteomes" id="UP001221757">
    <property type="component" value="Unassembled WGS sequence"/>
</dbReference>
<sequence length="63" mass="7447">MCYRHGHDLEAKFVARRISTAVDSALDLKIDYDWSHICALDMKIRLQIRLRHCKIDRYSPETA</sequence>
<evidence type="ECO:0000313" key="1">
    <source>
        <dbReference type="EMBL" id="KAJ7667430.1"/>
    </source>
</evidence>
<name>A0AAD7G7P4_MYCRO</name>
<keyword evidence="2" id="KW-1185">Reference proteome</keyword>
<reference evidence="1" key="1">
    <citation type="submission" date="2023-03" db="EMBL/GenBank/DDBJ databases">
        <title>Massive genome expansion in bonnet fungi (Mycena s.s.) driven by repeated elements and novel gene families across ecological guilds.</title>
        <authorList>
            <consortium name="Lawrence Berkeley National Laboratory"/>
            <person name="Harder C.B."/>
            <person name="Miyauchi S."/>
            <person name="Viragh M."/>
            <person name="Kuo A."/>
            <person name="Thoen E."/>
            <person name="Andreopoulos B."/>
            <person name="Lu D."/>
            <person name="Skrede I."/>
            <person name="Drula E."/>
            <person name="Henrissat B."/>
            <person name="Morin E."/>
            <person name="Kohler A."/>
            <person name="Barry K."/>
            <person name="LaButti K."/>
            <person name="Morin E."/>
            <person name="Salamov A."/>
            <person name="Lipzen A."/>
            <person name="Mereny Z."/>
            <person name="Hegedus B."/>
            <person name="Baldrian P."/>
            <person name="Stursova M."/>
            <person name="Weitz H."/>
            <person name="Taylor A."/>
            <person name="Grigoriev I.V."/>
            <person name="Nagy L.G."/>
            <person name="Martin F."/>
            <person name="Kauserud H."/>
        </authorList>
    </citation>
    <scope>NUCLEOTIDE SEQUENCE</scope>
    <source>
        <strain evidence="1">CBHHK067</strain>
    </source>
</reference>
<protein>
    <submittedName>
        <fullName evidence="1">Uncharacterized protein</fullName>
    </submittedName>
</protein>
<gene>
    <name evidence="1" type="ORF">B0H17DRAFT_1210229</name>
</gene>
<evidence type="ECO:0000313" key="2">
    <source>
        <dbReference type="Proteomes" id="UP001221757"/>
    </source>
</evidence>
<accession>A0AAD7G7P4</accession>
<comment type="caution">
    <text evidence="1">The sequence shown here is derived from an EMBL/GenBank/DDBJ whole genome shotgun (WGS) entry which is preliminary data.</text>
</comment>
<dbReference type="AlphaFoldDB" id="A0AAD7G7P4"/>
<proteinExistence type="predicted"/>
<organism evidence="1 2">
    <name type="scientific">Mycena rosella</name>
    <name type="common">Pink bonnet</name>
    <name type="synonym">Agaricus rosellus</name>
    <dbReference type="NCBI Taxonomy" id="1033263"/>
    <lineage>
        <taxon>Eukaryota</taxon>
        <taxon>Fungi</taxon>
        <taxon>Dikarya</taxon>
        <taxon>Basidiomycota</taxon>
        <taxon>Agaricomycotina</taxon>
        <taxon>Agaricomycetes</taxon>
        <taxon>Agaricomycetidae</taxon>
        <taxon>Agaricales</taxon>
        <taxon>Marasmiineae</taxon>
        <taxon>Mycenaceae</taxon>
        <taxon>Mycena</taxon>
    </lineage>
</organism>